<gene>
    <name evidence="2" type="ORF">PVK06_004649</name>
</gene>
<evidence type="ECO:0000259" key="1">
    <source>
        <dbReference type="Pfam" id="PF25568"/>
    </source>
</evidence>
<dbReference type="PANTHER" id="PTHR23070">
    <property type="entry name" value="BCS1 AAA-TYPE ATPASE"/>
    <property type="match status" value="1"/>
</dbReference>
<accession>A0ABR0QSN0</accession>
<dbReference type="InterPro" id="IPR058017">
    <property type="entry name" value="At3g28540-like_C"/>
</dbReference>
<comment type="caution">
    <text evidence="2">The sequence shown here is derived from an EMBL/GenBank/DDBJ whole genome shotgun (WGS) entry which is preliminary data.</text>
</comment>
<keyword evidence="3" id="KW-1185">Reference proteome</keyword>
<dbReference type="InterPro" id="IPR027417">
    <property type="entry name" value="P-loop_NTPase"/>
</dbReference>
<dbReference type="Pfam" id="PF25568">
    <property type="entry name" value="AAA_lid_At3g28540"/>
    <property type="match status" value="1"/>
</dbReference>
<dbReference type="Gene3D" id="3.40.50.300">
    <property type="entry name" value="P-loop containing nucleotide triphosphate hydrolases"/>
    <property type="match status" value="1"/>
</dbReference>
<name>A0ABR0QSN0_GOSAR</name>
<dbReference type="Gene3D" id="6.10.280.40">
    <property type="match status" value="1"/>
</dbReference>
<proteinExistence type="predicted"/>
<dbReference type="EMBL" id="JARKNE010000002">
    <property type="protein sequence ID" value="KAK5842310.1"/>
    <property type="molecule type" value="Genomic_DNA"/>
</dbReference>
<dbReference type="InterPro" id="IPR050747">
    <property type="entry name" value="Mitochondrial_chaperone_BCS1"/>
</dbReference>
<reference evidence="2 3" key="1">
    <citation type="submission" date="2023-03" db="EMBL/GenBank/DDBJ databases">
        <title>WGS of Gossypium arboreum.</title>
        <authorList>
            <person name="Yu D."/>
        </authorList>
    </citation>
    <scope>NUCLEOTIDE SEQUENCE [LARGE SCALE GENOMIC DNA]</scope>
    <source>
        <tissue evidence="2">Leaf</tissue>
    </source>
</reference>
<organism evidence="2 3">
    <name type="scientific">Gossypium arboreum</name>
    <name type="common">Tree cotton</name>
    <name type="synonym">Gossypium nanking</name>
    <dbReference type="NCBI Taxonomy" id="29729"/>
    <lineage>
        <taxon>Eukaryota</taxon>
        <taxon>Viridiplantae</taxon>
        <taxon>Streptophyta</taxon>
        <taxon>Embryophyta</taxon>
        <taxon>Tracheophyta</taxon>
        <taxon>Spermatophyta</taxon>
        <taxon>Magnoliopsida</taxon>
        <taxon>eudicotyledons</taxon>
        <taxon>Gunneridae</taxon>
        <taxon>Pentapetalae</taxon>
        <taxon>rosids</taxon>
        <taxon>malvids</taxon>
        <taxon>Malvales</taxon>
        <taxon>Malvaceae</taxon>
        <taxon>Malvoideae</taxon>
        <taxon>Gossypium</taxon>
    </lineage>
</organism>
<evidence type="ECO:0000313" key="3">
    <source>
        <dbReference type="Proteomes" id="UP001358586"/>
    </source>
</evidence>
<dbReference type="Proteomes" id="UP001358586">
    <property type="component" value="Chromosome 2"/>
</dbReference>
<feature type="domain" description="AAA+ ATPase At3g28540-like C-terminal" evidence="1">
    <location>
        <begin position="128"/>
        <end position="185"/>
    </location>
</feature>
<sequence>MDPAVKKELVDDLDRFVRRRDYYKRVGKAWKRGYLLYGPPGTGKSSLIAAIANYLKFDIYDLELTSVSSNSQLRGLLVSTRNRSMLVIEDIDCSIELQNRPAGPGGCGQGTNDELTLSGLLNFIDGLCAFRVLASNYLCITDHDLFNEIDKLMLAVEVTPAQVAEELMKSEDTDIALQGLINFLRYRKL</sequence>
<protein>
    <recommendedName>
        <fullName evidence="1">AAA+ ATPase At3g28540-like C-terminal domain-containing protein</fullName>
    </recommendedName>
</protein>
<evidence type="ECO:0000313" key="2">
    <source>
        <dbReference type="EMBL" id="KAK5842310.1"/>
    </source>
</evidence>
<dbReference type="SUPFAM" id="SSF52540">
    <property type="entry name" value="P-loop containing nucleoside triphosphate hydrolases"/>
    <property type="match status" value="1"/>
</dbReference>